<reference evidence="1 2" key="1">
    <citation type="submission" date="2022-06" db="EMBL/GenBank/DDBJ databases">
        <title>Roseomonas CN29.</title>
        <authorList>
            <person name="Cheng Y."/>
            <person name="He X."/>
        </authorList>
    </citation>
    <scope>NUCLEOTIDE SEQUENCE [LARGE SCALE GENOMIC DNA]</scope>
    <source>
        <strain evidence="1 2">CN29</strain>
    </source>
</reference>
<evidence type="ECO:0000313" key="2">
    <source>
        <dbReference type="Proteomes" id="UP001524642"/>
    </source>
</evidence>
<sequence>MSGKEEEGSSPERLSGVQSLLLDRVATVMNYQIAVANYVGSLYNVLPGLLEKAGLQNMGPMKESSALISNNIKNITDTLEVLAKELVELRNINNNE</sequence>
<protein>
    <submittedName>
        <fullName evidence="1">Uncharacterized protein</fullName>
    </submittedName>
</protein>
<dbReference type="EMBL" id="JANJOU010000001">
    <property type="protein sequence ID" value="MCR0980618.1"/>
    <property type="molecule type" value="Genomic_DNA"/>
</dbReference>
<keyword evidence="2" id="KW-1185">Reference proteome</keyword>
<proteinExistence type="predicted"/>
<comment type="caution">
    <text evidence="1">The sequence shown here is derived from an EMBL/GenBank/DDBJ whole genome shotgun (WGS) entry which is preliminary data.</text>
</comment>
<evidence type="ECO:0000313" key="1">
    <source>
        <dbReference type="EMBL" id="MCR0980618.1"/>
    </source>
</evidence>
<dbReference type="RefSeq" id="WP_257714300.1">
    <property type="nucleotide sequence ID" value="NZ_JANJOU010000001.1"/>
</dbReference>
<dbReference type="Proteomes" id="UP001524642">
    <property type="component" value="Unassembled WGS sequence"/>
</dbReference>
<gene>
    <name evidence="1" type="ORF">NRP21_00975</name>
</gene>
<organism evidence="1 2">
    <name type="scientific">Roseomonas populi</name>
    <dbReference type="NCBI Taxonomy" id="3121582"/>
    <lineage>
        <taxon>Bacteria</taxon>
        <taxon>Pseudomonadati</taxon>
        <taxon>Pseudomonadota</taxon>
        <taxon>Alphaproteobacteria</taxon>
        <taxon>Acetobacterales</taxon>
        <taxon>Roseomonadaceae</taxon>
        <taxon>Roseomonas</taxon>
    </lineage>
</organism>
<name>A0ABT1WXR4_9PROT</name>
<accession>A0ABT1WXR4</accession>